<accession>C8PGK8</accession>
<comment type="caution">
    <text evidence="1">The sequence shown here is derived from an EMBL/GenBank/DDBJ whole genome shotgun (WGS) entry which is preliminary data.</text>
</comment>
<sequence length="54" mass="6171">MRATQAKLKFKNNPCAENSASTKTEISSARVEFKILKYLLQCGILSARKMKFYL</sequence>
<proteinExistence type="predicted"/>
<name>C8PGK8_9BACT</name>
<keyword evidence="2" id="KW-1185">Reference proteome</keyword>
<dbReference type="AlphaFoldDB" id="C8PGK8"/>
<dbReference type="EMBL" id="ACYG01000019">
    <property type="protein sequence ID" value="EEV18246.1"/>
    <property type="molecule type" value="Genomic_DNA"/>
</dbReference>
<evidence type="ECO:0000313" key="2">
    <source>
        <dbReference type="Proteomes" id="UP000005709"/>
    </source>
</evidence>
<evidence type="ECO:0000313" key="1">
    <source>
        <dbReference type="EMBL" id="EEV18246.1"/>
    </source>
</evidence>
<gene>
    <name evidence="1" type="ORF">CAMGR0001_1003</name>
</gene>
<dbReference type="Proteomes" id="UP000005709">
    <property type="component" value="Unassembled WGS sequence"/>
</dbReference>
<organism evidence="1 2">
    <name type="scientific">Campylobacter gracilis RM3268</name>
    <dbReference type="NCBI Taxonomy" id="553220"/>
    <lineage>
        <taxon>Bacteria</taxon>
        <taxon>Pseudomonadati</taxon>
        <taxon>Campylobacterota</taxon>
        <taxon>Epsilonproteobacteria</taxon>
        <taxon>Campylobacterales</taxon>
        <taxon>Campylobacteraceae</taxon>
        <taxon>Campylobacter</taxon>
    </lineage>
</organism>
<protein>
    <submittedName>
        <fullName evidence="1">Uncharacterized protein</fullName>
    </submittedName>
</protein>
<reference evidence="1 2" key="1">
    <citation type="submission" date="2009-07" db="EMBL/GenBank/DDBJ databases">
        <authorList>
            <person name="Madupu R."/>
            <person name="Sebastian Y."/>
            <person name="Durkin A.S."/>
            <person name="Torralba M."/>
            <person name="Methe B."/>
            <person name="Sutton G.G."/>
            <person name="Strausberg R.L."/>
            <person name="Nelson K.E."/>
        </authorList>
    </citation>
    <scope>NUCLEOTIDE SEQUENCE [LARGE SCALE GENOMIC DNA]</scope>
    <source>
        <strain evidence="1 2">RM3268</strain>
    </source>
</reference>